<comment type="subcellular location">
    <subcellularLocation>
        <location evidence="1">Membrane</location>
        <topology evidence="1">Multi-pass membrane protein</topology>
    </subcellularLocation>
</comment>
<dbReference type="Proteomes" id="UP000579281">
    <property type="component" value="Unassembled WGS sequence"/>
</dbReference>
<sequence length="500" mass="55079">MSSHQNENWGSRLGFILAALGMAVGTGNIWRFPRIVGSNHGGAFIIAYIICNMLWVVPLLMMEMGIGKSTRLGAIGAFRDFYGQKKAWLGGWATWVCAAITFYYAVVFAYALRYFVFALQGIMKPGFDSQALWNSFIADPRQTIFFQIIALLAMGIVIYRGVQKGLESIGKIAIPTLFVSLLVASIWALMQPGAATGLKFIFVPDWAALGTSKVWLNALTQAAWSAGAGWAMMLTYANYFKKNEDIAVNAFMISFGDMIGAMLGALAVLPAVFALSASEGAAIEALGTGNYGLTFIYLAALFPKIPGGNILAALFFFALSLAALTSIIPQTEVIIRNFVNAGYDRKKATILVCLGCFIFGLPSAYSIDFLNNQDWVWGIGLLICGLFFAMSVYKFGVDKFRTEVINSCSDIQVGKWFNVAVKSFPVLLSIVVGWWFYQAITWHPDNWWNPFIVDSLGTVVAQVLLTGIIFYLANGRLAEWIQGKRYMMEGQFLAEVREEE</sequence>
<dbReference type="PANTHER" id="PTHR42948">
    <property type="entry name" value="TRANSPORTER"/>
    <property type="match status" value="1"/>
</dbReference>
<feature type="transmembrane region" description="Helical" evidence="6">
    <location>
        <begin position="348"/>
        <end position="369"/>
    </location>
</feature>
<evidence type="ECO:0000256" key="3">
    <source>
        <dbReference type="ARBA" id="ARBA00022692"/>
    </source>
</evidence>
<dbReference type="SUPFAM" id="SSF161070">
    <property type="entry name" value="SNF-like"/>
    <property type="match status" value="1"/>
</dbReference>
<gene>
    <name evidence="7" type="ORF">HNQ80_003314</name>
</gene>
<dbReference type="InterPro" id="IPR000175">
    <property type="entry name" value="Na/ntran_symport"/>
</dbReference>
<feature type="transmembrane region" description="Helical" evidence="6">
    <location>
        <begin position="87"/>
        <end position="112"/>
    </location>
</feature>
<evidence type="ECO:0000256" key="6">
    <source>
        <dbReference type="SAM" id="Phobius"/>
    </source>
</evidence>
<accession>A0A841L4E1</accession>
<feature type="transmembrane region" description="Helical" evidence="6">
    <location>
        <begin position="214"/>
        <end position="234"/>
    </location>
</feature>
<reference evidence="7 8" key="1">
    <citation type="submission" date="2020-08" db="EMBL/GenBank/DDBJ databases">
        <title>Genomic Encyclopedia of Type Strains, Phase IV (KMG-IV): sequencing the most valuable type-strain genomes for metagenomic binning, comparative biology and taxonomic classification.</title>
        <authorList>
            <person name="Goeker M."/>
        </authorList>
    </citation>
    <scope>NUCLEOTIDE SEQUENCE [LARGE SCALE GENOMIC DNA]</scope>
    <source>
        <strain evidence="7 8">DSM 103526</strain>
    </source>
</reference>
<dbReference type="InterPro" id="IPR037272">
    <property type="entry name" value="SNS_sf"/>
</dbReference>
<organism evidence="7 8">
    <name type="scientific">Anaerosolibacter carboniphilus</name>
    <dbReference type="NCBI Taxonomy" id="1417629"/>
    <lineage>
        <taxon>Bacteria</taxon>
        <taxon>Bacillati</taxon>
        <taxon>Bacillota</taxon>
        <taxon>Clostridia</taxon>
        <taxon>Peptostreptococcales</taxon>
        <taxon>Thermotaleaceae</taxon>
        <taxon>Anaerosolibacter</taxon>
    </lineage>
</organism>
<evidence type="ECO:0000256" key="1">
    <source>
        <dbReference type="ARBA" id="ARBA00004141"/>
    </source>
</evidence>
<feature type="transmembrane region" description="Helical" evidence="6">
    <location>
        <begin position="375"/>
        <end position="395"/>
    </location>
</feature>
<feature type="transmembrane region" description="Helical" evidence="6">
    <location>
        <begin position="310"/>
        <end position="328"/>
    </location>
</feature>
<keyword evidence="3 6" id="KW-0812">Transmembrane</keyword>
<name>A0A841L4E1_9FIRM</name>
<dbReference type="PANTHER" id="PTHR42948:SF1">
    <property type="entry name" value="TRANSPORTER"/>
    <property type="match status" value="1"/>
</dbReference>
<keyword evidence="5 6" id="KW-0472">Membrane</keyword>
<dbReference type="PRINTS" id="PR00176">
    <property type="entry name" value="NANEUSMPORT"/>
</dbReference>
<evidence type="ECO:0000256" key="2">
    <source>
        <dbReference type="ARBA" id="ARBA00022448"/>
    </source>
</evidence>
<comment type="caution">
    <text evidence="7">The sequence shown here is derived from an EMBL/GenBank/DDBJ whole genome shotgun (WGS) entry which is preliminary data.</text>
</comment>
<evidence type="ECO:0000313" key="7">
    <source>
        <dbReference type="EMBL" id="MBB6217195.1"/>
    </source>
</evidence>
<evidence type="ECO:0000256" key="4">
    <source>
        <dbReference type="ARBA" id="ARBA00022989"/>
    </source>
</evidence>
<keyword evidence="4 6" id="KW-1133">Transmembrane helix</keyword>
<feature type="transmembrane region" description="Helical" evidence="6">
    <location>
        <begin position="416"/>
        <end position="437"/>
    </location>
</feature>
<dbReference type="InterPro" id="IPR047218">
    <property type="entry name" value="YocR/YhdH-like"/>
</dbReference>
<dbReference type="CDD" id="cd10336">
    <property type="entry name" value="SLC6sbd_Tyt1-Like"/>
    <property type="match status" value="1"/>
</dbReference>
<feature type="transmembrane region" description="Helical" evidence="6">
    <location>
        <begin position="174"/>
        <end position="194"/>
    </location>
</feature>
<protein>
    <submittedName>
        <fullName evidence="7">NSS family neurotransmitter:Na+ symporter</fullName>
    </submittedName>
</protein>
<feature type="transmembrane region" description="Helical" evidence="6">
    <location>
        <begin position="12"/>
        <end position="30"/>
    </location>
</feature>
<proteinExistence type="predicted"/>
<dbReference type="RefSeq" id="WP_184311702.1">
    <property type="nucleotide sequence ID" value="NZ_JACHEN010000021.1"/>
</dbReference>
<evidence type="ECO:0000256" key="5">
    <source>
        <dbReference type="ARBA" id="ARBA00023136"/>
    </source>
</evidence>
<evidence type="ECO:0000313" key="8">
    <source>
        <dbReference type="Proteomes" id="UP000579281"/>
    </source>
</evidence>
<dbReference type="PROSITE" id="PS50267">
    <property type="entry name" value="NA_NEUROTRAN_SYMP_3"/>
    <property type="match status" value="1"/>
</dbReference>
<dbReference type="Pfam" id="PF00209">
    <property type="entry name" value="SNF"/>
    <property type="match status" value="2"/>
</dbReference>
<dbReference type="AlphaFoldDB" id="A0A841L4E1"/>
<dbReference type="NCBIfam" id="NF037979">
    <property type="entry name" value="Na_transp"/>
    <property type="match status" value="1"/>
</dbReference>
<feature type="transmembrane region" description="Helical" evidence="6">
    <location>
        <begin position="246"/>
        <end position="269"/>
    </location>
</feature>
<feature type="transmembrane region" description="Helical" evidence="6">
    <location>
        <begin position="457"/>
        <end position="478"/>
    </location>
</feature>
<dbReference type="EMBL" id="JACHEN010000021">
    <property type="protein sequence ID" value="MBB6217195.1"/>
    <property type="molecule type" value="Genomic_DNA"/>
</dbReference>
<dbReference type="GO" id="GO:0016020">
    <property type="term" value="C:membrane"/>
    <property type="evidence" value="ECO:0007669"/>
    <property type="project" value="UniProtKB-SubCell"/>
</dbReference>
<keyword evidence="8" id="KW-1185">Reference proteome</keyword>
<feature type="transmembrane region" description="Helical" evidence="6">
    <location>
        <begin position="144"/>
        <end position="162"/>
    </location>
</feature>
<feature type="transmembrane region" description="Helical" evidence="6">
    <location>
        <begin position="42"/>
        <end position="66"/>
    </location>
</feature>
<keyword evidence="2" id="KW-0813">Transport</keyword>